<feature type="domain" description="2EXR" evidence="2">
    <location>
        <begin position="6"/>
        <end position="116"/>
    </location>
</feature>
<evidence type="ECO:0000259" key="2">
    <source>
        <dbReference type="Pfam" id="PF20150"/>
    </source>
</evidence>
<dbReference type="EMBL" id="PXXK01000425">
    <property type="protein sequence ID" value="RFN44509.1"/>
    <property type="molecule type" value="Genomic_DNA"/>
</dbReference>
<comment type="caution">
    <text evidence="3">The sequence shown here is derived from an EMBL/GenBank/DDBJ whole genome shotgun (WGS) entry which is preliminary data.</text>
</comment>
<name>A0A395MBN7_9HYPO</name>
<reference evidence="3 4" key="1">
    <citation type="journal article" date="2018" name="PLoS Pathog.">
        <title>Evolution of structural diversity of trichothecenes, a family of toxins produced by plant pathogenic and entomopathogenic fungi.</title>
        <authorList>
            <person name="Proctor R.H."/>
            <person name="McCormick S.P."/>
            <person name="Kim H.S."/>
            <person name="Cardoza R.E."/>
            <person name="Stanley A.M."/>
            <person name="Lindo L."/>
            <person name="Kelly A."/>
            <person name="Brown D.W."/>
            <person name="Lee T."/>
            <person name="Vaughan M.M."/>
            <person name="Alexander N.J."/>
            <person name="Busman M."/>
            <person name="Gutierrez S."/>
        </authorList>
    </citation>
    <scope>NUCLEOTIDE SEQUENCE [LARGE SCALE GENOMIC DNA]</scope>
    <source>
        <strain evidence="3 4">NRRL 13405</strain>
    </source>
</reference>
<organism evidence="3 4">
    <name type="scientific">Fusarium flagelliforme</name>
    <dbReference type="NCBI Taxonomy" id="2675880"/>
    <lineage>
        <taxon>Eukaryota</taxon>
        <taxon>Fungi</taxon>
        <taxon>Dikarya</taxon>
        <taxon>Ascomycota</taxon>
        <taxon>Pezizomycotina</taxon>
        <taxon>Sordariomycetes</taxon>
        <taxon>Hypocreomycetidae</taxon>
        <taxon>Hypocreales</taxon>
        <taxon>Nectriaceae</taxon>
        <taxon>Fusarium</taxon>
        <taxon>Fusarium incarnatum-equiseti species complex</taxon>
    </lineage>
</organism>
<keyword evidence="4" id="KW-1185">Reference proteome</keyword>
<dbReference type="AlphaFoldDB" id="A0A395MBN7"/>
<feature type="region of interest" description="Disordered" evidence="1">
    <location>
        <begin position="290"/>
        <end position="322"/>
    </location>
</feature>
<evidence type="ECO:0000313" key="4">
    <source>
        <dbReference type="Proteomes" id="UP000265631"/>
    </source>
</evidence>
<sequence>MSARTFHRFPELPCELRHLIWEASCFNRHEKRHGIHYVDCHGWRGYKTRIKCHPAGESGISACLMDAGLWAACRESRRVIKRRMRQHGLLDTDEENKSLCLKGPKPATLIVDQLKDIVCFRFSDWYEEDHWTTRFHFYLSYADSTEEGFPHKVAFEIDGIWDHWHPSWTKMVRAISGYNPDDHDRYPFLDISIIDKSIHWFRNHSTVDDTYADSDNKFTVIEWKNLCRCNQRGMWSGALAFLMYLNWGYRQPINCVTYFTHKVSILVRRDNEIMTCQSCQTRARGQNGWHNDHLFDSMDVPKAEGDEKAEDSKEKEQESETE</sequence>
<evidence type="ECO:0000313" key="3">
    <source>
        <dbReference type="EMBL" id="RFN44509.1"/>
    </source>
</evidence>
<proteinExistence type="predicted"/>
<gene>
    <name evidence="3" type="ORF">FIE12Z_11223</name>
</gene>
<accession>A0A395MBN7</accession>
<dbReference type="PANTHER" id="PTHR35910">
    <property type="entry name" value="2EXR DOMAIN-CONTAINING PROTEIN"/>
    <property type="match status" value="1"/>
</dbReference>
<protein>
    <recommendedName>
        <fullName evidence="2">2EXR domain-containing protein</fullName>
    </recommendedName>
</protein>
<evidence type="ECO:0000256" key="1">
    <source>
        <dbReference type="SAM" id="MobiDB-lite"/>
    </source>
</evidence>
<dbReference type="Pfam" id="PF20150">
    <property type="entry name" value="2EXR"/>
    <property type="match status" value="1"/>
</dbReference>
<dbReference type="Proteomes" id="UP000265631">
    <property type="component" value="Unassembled WGS sequence"/>
</dbReference>
<dbReference type="PANTHER" id="PTHR35910:SF1">
    <property type="entry name" value="2EXR DOMAIN-CONTAINING PROTEIN"/>
    <property type="match status" value="1"/>
</dbReference>
<dbReference type="InterPro" id="IPR045518">
    <property type="entry name" value="2EXR"/>
</dbReference>